<dbReference type="KEGG" id="mpul:BLA55_00980"/>
<dbReference type="Gene3D" id="3.90.320.10">
    <property type="match status" value="1"/>
</dbReference>
<dbReference type="STRING" id="48003.BLA55_00980"/>
<dbReference type="InterPro" id="IPR011604">
    <property type="entry name" value="PDDEXK-like_dom_sf"/>
</dbReference>
<dbReference type="RefSeq" id="WP_073372261.1">
    <property type="nucleotide sequence ID" value="NZ_CP017813.1"/>
</dbReference>
<evidence type="ECO:0000313" key="2">
    <source>
        <dbReference type="Proteomes" id="UP000184322"/>
    </source>
</evidence>
<evidence type="ECO:0000313" key="1">
    <source>
        <dbReference type="EMBL" id="APJ38257.1"/>
    </source>
</evidence>
<reference evidence="2" key="1">
    <citation type="submission" date="2016-10" db="EMBL/GenBank/DDBJ databases">
        <authorList>
            <person name="Beylefeld A."/>
            <person name="Abolnik C."/>
        </authorList>
    </citation>
    <scope>NUCLEOTIDE SEQUENCE [LARGE SCALE GENOMIC DNA]</scope>
    <source>
        <strain evidence="2">B359_6</strain>
    </source>
</reference>
<dbReference type="AlphaFoldDB" id="A0A1L4FRL4"/>
<dbReference type="SUPFAM" id="SSF52980">
    <property type="entry name" value="Restriction endonuclease-like"/>
    <property type="match status" value="1"/>
</dbReference>
<gene>
    <name evidence="1" type="ORF">BLA55_00980</name>
</gene>
<dbReference type="InterPro" id="IPR011335">
    <property type="entry name" value="Restrct_endonuc-II-like"/>
</dbReference>
<accession>A0A1L4FRL4</accession>
<dbReference type="OrthoDB" id="403948at2"/>
<organism evidence="1 2">
    <name type="scientific">Mycoplasmopsis pullorum</name>
    <dbReference type="NCBI Taxonomy" id="48003"/>
    <lineage>
        <taxon>Bacteria</taxon>
        <taxon>Bacillati</taxon>
        <taxon>Mycoplasmatota</taxon>
        <taxon>Mycoplasmoidales</taxon>
        <taxon>Metamycoplasmataceae</taxon>
        <taxon>Mycoplasmopsis</taxon>
    </lineage>
</organism>
<name>A0A1L4FRL4_9BACT</name>
<keyword evidence="2" id="KW-1185">Reference proteome</keyword>
<sequence>MALRKYFNNRDYFLDENNRTLVLSDHMYEQLHSNNKMQKYKKIGGSQIPNVLEVDNFKTQFAAFCHITRLAKPVLMKKYINAGVILEPKIMEALGKLLKKNGFNDLVIQTFQSADYNYDYFEGKDDVLGGVPDGFIAQRGGIILEAKTVGEKKLSEWEKKDIHNVKNVPLAYRKQAQLYSYLMNAKKYLIVALFLRDEEGDYEDPDKIDVSKRYLKTYVFDTNYLEAQDDANRVKEWYKFYTNTKVSPQWNPSVDKDQVDYLRCQNEAEWQELLEKWKKEGKADLDEN</sequence>
<protein>
    <recommendedName>
        <fullName evidence="3">YqaJ viral recombinase domain-containing protein</fullName>
    </recommendedName>
</protein>
<proteinExistence type="predicted"/>
<dbReference type="EMBL" id="CP017813">
    <property type="protein sequence ID" value="APJ38257.1"/>
    <property type="molecule type" value="Genomic_DNA"/>
</dbReference>
<evidence type="ECO:0008006" key="3">
    <source>
        <dbReference type="Google" id="ProtNLM"/>
    </source>
</evidence>
<dbReference type="NCBIfam" id="NF045870">
    <property type="entry name" value="MAGa7180_fam_nucl"/>
    <property type="match status" value="1"/>
</dbReference>
<dbReference type="Proteomes" id="UP000184322">
    <property type="component" value="Chromosome"/>
</dbReference>